<feature type="compositionally biased region" description="Basic residues" evidence="1">
    <location>
        <begin position="167"/>
        <end position="178"/>
    </location>
</feature>
<dbReference type="InterPro" id="IPR053253">
    <property type="entry name" value="Sex_diff_modulator"/>
</dbReference>
<dbReference type="Proteomes" id="UP000823388">
    <property type="component" value="Chromosome 7K"/>
</dbReference>
<gene>
    <name evidence="2" type="ORF">PVAP13_7KG182000</name>
</gene>
<dbReference type="EMBL" id="CM029049">
    <property type="protein sequence ID" value="KAG2572490.1"/>
    <property type="molecule type" value="Genomic_DNA"/>
</dbReference>
<keyword evidence="3" id="KW-1185">Reference proteome</keyword>
<feature type="region of interest" description="Disordered" evidence="1">
    <location>
        <begin position="224"/>
        <end position="347"/>
    </location>
</feature>
<protein>
    <submittedName>
        <fullName evidence="2">Uncharacterized protein</fullName>
    </submittedName>
</protein>
<sequence>MSCFSNSNTRGVTAGGHVLLLGRPSPVPAQAPPPALEAEASSTGGALPRQTAGTATSPSSSSLPAALCAPLPVPPPPPSALEVGTSGKEPRVAKRASAATTILGAARPVAAPSAVQAVAAPVASVDQTGSAPQPSPATFLEVTRRSVTPPAPSPTTEVPSSSSDARPKRRRRQWRRKAAVLVPTLGQRPPHLRLGVNPQPRLTAHQRLGAGERRPVHLRLGQHQRATTPDHDGWQEVLPSGRSNLTPGAGRQPGLPARGTASGPPTASDCKRPRAADVPGHRLSRDEGRSVRQRRGGSPGSAGDAAGASPPPPTPDTPVGFQGGTPSPQPPSNVESEHALPGAPRSRPRETFCYIKRDASIRTAEEALLFAVVMVARDGIASLPIEDVRAAIAAVTESRLEEIVIRPFYPEHFIVFCGTQERTRSHAVEASLSFRVNLVLEGIPPHVWREDTVAKILSPSCWVQSVDPDSSGGGDLSSYRVTAWTAHLSLYLREVPTLGYEVLIHLRTVADFSGAGGSPPPPGDSDARDGSQGGLSHFGPHLHSFPCDRGIPDADVNNVHGRGRGRISGPWRSLSTPSAATAVAPGRAAHRRVAPRPTRQVPARPVQRVGRRDQQRAPPSAAGQAPRPQPPRPQPPGVRATARPWRRSPPPRREWRPVQRVPAPDAQPGVSDEDEVLRHPTQTSVTLGDPPTHVLAQPAEGAVDPLVLDALGEASGNSARMLVLSGTRIVDEVPRQPGRTEDNLAAASHAAPPRLVLGAADPRAFCSPAVDLAAVLPPSPSSPPPGFGTQVRVEDVVLLPPQSLEPRTPDPGALATTAKTSDILPPQSLDLRNPDPGALAATATADVVFFEASGQGPASASALTLAAMAATTPVVSST</sequence>
<organism evidence="2 3">
    <name type="scientific">Panicum virgatum</name>
    <name type="common">Blackwell switchgrass</name>
    <dbReference type="NCBI Taxonomy" id="38727"/>
    <lineage>
        <taxon>Eukaryota</taxon>
        <taxon>Viridiplantae</taxon>
        <taxon>Streptophyta</taxon>
        <taxon>Embryophyta</taxon>
        <taxon>Tracheophyta</taxon>
        <taxon>Spermatophyta</taxon>
        <taxon>Magnoliopsida</taxon>
        <taxon>Liliopsida</taxon>
        <taxon>Poales</taxon>
        <taxon>Poaceae</taxon>
        <taxon>PACMAD clade</taxon>
        <taxon>Panicoideae</taxon>
        <taxon>Panicodae</taxon>
        <taxon>Paniceae</taxon>
        <taxon>Panicinae</taxon>
        <taxon>Panicum</taxon>
        <taxon>Panicum sect. Hiantes</taxon>
    </lineage>
</organism>
<feature type="region of interest" description="Disordered" evidence="1">
    <location>
        <begin position="1"/>
        <end position="97"/>
    </location>
</feature>
<feature type="compositionally biased region" description="Pro residues" evidence="1">
    <location>
        <begin position="627"/>
        <end position="636"/>
    </location>
</feature>
<feature type="compositionally biased region" description="Basic and acidic residues" evidence="1">
    <location>
        <begin position="269"/>
        <end position="290"/>
    </location>
</feature>
<feature type="region of interest" description="Disordered" evidence="1">
    <location>
        <begin position="125"/>
        <end position="180"/>
    </location>
</feature>
<feature type="compositionally biased region" description="Low complexity" evidence="1">
    <location>
        <begin position="154"/>
        <end position="163"/>
    </location>
</feature>
<dbReference type="PANTHER" id="PTHR33087:SF31">
    <property type="entry name" value="OS06G0482850 PROTEIN"/>
    <property type="match status" value="1"/>
</dbReference>
<feature type="compositionally biased region" description="Low complexity" evidence="1">
    <location>
        <begin position="616"/>
        <end position="626"/>
    </location>
</feature>
<proteinExistence type="predicted"/>
<feature type="compositionally biased region" description="Pro residues" evidence="1">
    <location>
        <begin position="25"/>
        <end position="35"/>
    </location>
</feature>
<evidence type="ECO:0000313" key="3">
    <source>
        <dbReference type="Proteomes" id="UP000823388"/>
    </source>
</evidence>
<feature type="compositionally biased region" description="Polar residues" evidence="1">
    <location>
        <begin position="1"/>
        <end position="11"/>
    </location>
</feature>
<feature type="compositionally biased region" description="Low complexity" evidence="1">
    <location>
        <begin position="57"/>
        <end position="70"/>
    </location>
</feature>
<evidence type="ECO:0000313" key="2">
    <source>
        <dbReference type="EMBL" id="KAG2572490.1"/>
    </source>
</evidence>
<dbReference type="AlphaFoldDB" id="A0A8T0QER9"/>
<dbReference type="PANTHER" id="PTHR33087">
    <property type="entry name" value="OS07G0539200 PROTEIN"/>
    <property type="match status" value="1"/>
</dbReference>
<accession>A0A8T0QER9</accession>
<name>A0A8T0QER9_PANVG</name>
<feature type="region of interest" description="Disordered" evidence="1">
    <location>
        <begin position="514"/>
        <end position="675"/>
    </location>
</feature>
<evidence type="ECO:0000256" key="1">
    <source>
        <dbReference type="SAM" id="MobiDB-lite"/>
    </source>
</evidence>
<comment type="caution">
    <text evidence="2">The sequence shown here is derived from an EMBL/GenBank/DDBJ whole genome shotgun (WGS) entry which is preliminary data.</text>
</comment>
<reference evidence="2" key="1">
    <citation type="submission" date="2020-05" db="EMBL/GenBank/DDBJ databases">
        <title>WGS assembly of Panicum virgatum.</title>
        <authorList>
            <person name="Lovell J.T."/>
            <person name="Jenkins J."/>
            <person name="Shu S."/>
            <person name="Juenger T.E."/>
            <person name="Schmutz J."/>
        </authorList>
    </citation>
    <scope>NUCLEOTIDE SEQUENCE</scope>
    <source>
        <strain evidence="2">AP13</strain>
    </source>
</reference>